<feature type="transmembrane region" description="Helical" evidence="10">
    <location>
        <begin position="39"/>
        <end position="57"/>
    </location>
</feature>
<feature type="transmembrane region" description="Helical" evidence="10">
    <location>
        <begin position="107"/>
        <end position="129"/>
    </location>
</feature>
<dbReference type="Proteomes" id="UP000321960">
    <property type="component" value="Unassembled WGS sequence"/>
</dbReference>
<feature type="transmembrane region" description="Helical" evidence="10">
    <location>
        <begin position="381"/>
        <end position="402"/>
    </location>
</feature>
<keyword evidence="3" id="KW-0813">Transport</keyword>
<dbReference type="InterPro" id="IPR001991">
    <property type="entry name" value="Na-dicarboxylate_symporter"/>
</dbReference>
<feature type="transmembrane region" description="Helical" evidence="10">
    <location>
        <begin position="77"/>
        <end position="95"/>
    </location>
</feature>
<evidence type="ECO:0000256" key="10">
    <source>
        <dbReference type="SAM" id="Phobius"/>
    </source>
</evidence>
<keyword evidence="14" id="KW-1185">Reference proteome</keyword>
<evidence type="ECO:0000256" key="2">
    <source>
        <dbReference type="ARBA" id="ARBA00006148"/>
    </source>
</evidence>
<comment type="caution">
    <text evidence="11">The sequence shown here is derived from an EMBL/GenBank/DDBJ whole genome shotgun (WGS) entry which is preliminary data.</text>
</comment>
<dbReference type="SUPFAM" id="SSF118215">
    <property type="entry name" value="Proton glutamate symport protein"/>
    <property type="match status" value="1"/>
</dbReference>
<dbReference type="PANTHER" id="PTHR42865">
    <property type="entry name" value="PROTON/GLUTAMATE-ASPARTATE SYMPORTER"/>
    <property type="match status" value="1"/>
</dbReference>
<evidence type="ECO:0000256" key="1">
    <source>
        <dbReference type="ARBA" id="ARBA00004429"/>
    </source>
</evidence>
<dbReference type="GO" id="GO:0015138">
    <property type="term" value="F:fumarate transmembrane transporter activity"/>
    <property type="evidence" value="ECO:0007669"/>
    <property type="project" value="TreeGrafter"/>
</dbReference>
<evidence type="ECO:0000256" key="8">
    <source>
        <dbReference type="ARBA" id="ARBA00023136"/>
    </source>
</evidence>
<dbReference type="Gene3D" id="1.10.3860.10">
    <property type="entry name" value="Sodium:dicarboxylate symporter"/>
    <property type="match status" value="1"/>
</dbReference>
<feature type="transmembrane region" description="Helical" evidence="10">
    <location>
        <begin position="174"/>
        <end position="194"/>
    </location>
</feature>
<evidence type="ECO:0000256" key="9">
    <source>
        <dbReference type="SAM" id="MobiDB-lite"/>
    </source>
</evidence>
<keyword evidence="4" id="KW-1003">Cell membrane</keyword>
<evidence type="ECO:0000256" key="4">
    <source>
        <dbReference type="ARBA" id="ARBA00022475"/>
    </source>
</evidence>
<dbReference type="NCBIfam" id="NF002461">
    <property type="entry name" value="PRK01663.1"/>
    <property type="match status" value="1"/>
</dbReference>
<evidence type="ECO:0000256" key="7">
    <source>
        <dbReference type="ARBA" id="ARBA00022989"/>
    </source>
</evidence>
<feature type="region of interest" description="Disordered" evidence="9">
    <location>
        <begin position="1"/>
        <end position="21"/>
    </location>
</feature>
<dbReference type="PRINTS" id="PR00173">
    <property type="entry name" value="EDTRNSPORT"/>
</dbReference>
<organism evidence="11 13">
    <name type="scientific">Methylobacterium oxalidis</name>
    <dbReference type="NCBI Taxonomy" id="944322"/>
    <lineage>
        <taxon>Bacteria</taxon>
        <taxon>Pseudomonadati</taxon>
        <taxon>Pseudomonadota</taxon>
        <taxon>Alphaproteobacteria</taxon>
        <taxon>Hyphomicrobiales</taxon>
        <taxon>Methylobacteriaceae</taxon>
        <taxon>Methylobacterium</taxon>
    </lineage>
</organism>
<keyword evidence="8 10" id="KW-0472">Membrane</keyword>
<dbReference type="FunFam" id="1.10.3860.10:FF:000001">
    <property type="entry name" value="C4-dicarboxylate transport protein"/>
    <property type="match status" value="1"/>
</dbReference>
<protein>
    <submittedName>
        <fullName evidence="11">C4-dicarboxylate transport protein</fullName>
    </submittedName>
</protein>
<feature type="transmembrane region" description="Helical" evidence="10">
    <location>
        <begin position="214"/>
        <end position="236"/>
    </location>
</feature>
<dbReference type="GO" id="GO:0005886">
    <property type="term" value="C:plasma membrane"/>
    <property type="evidence" value="ECO:0007669"/>
    <property type="project" value="UniProtKB-SubCell"/>
</dbReference>
<dbReference type="EMBL" id="BSPK01000105">
    <property type="protein sequence ID" value="GLS66484.1"/>
    <property type="molecule type" value="Genomic_DNA"/>
</dbReference>
<gene>
    <name evidence="11" type="primary">dctA_2</name>
    <name evidence="12" type="ORF">GCM10007888_48670</name>
    <name evidence="11" type="ORF">MOX02_38490</name>
</gene>
<evidence type="ECO:0000313" key="11">
    <source>
        <dbReference type="EMBL" id="GEP05811.1"/>
    </source>
</evidence>
<dbReference type="Pfam" id="PF00375">
    <property type="entry name" value="SDF"/>
    <property type="match status" value="1"/>
</dbReference>
<dbReference type="GO" id="GO:0070778">
    <property type="term" value="P:L-aspartate transmembrane transport"/>
    <property type="evidence" value="ECO:0007669"/>
    <property type="project" value="TreeGrafter"/>
</dbReference>
<name>A0A512J759_9HYPH</name>
<keyword evidence="6" id="KW-0769">Symport</keyword>
<evidence type="ECO:0000313" key="14">
    <source>
        <dbReference type="Proteomes" id="UP001156856"/>
    </source>
</evidence>
<dbReference type="GO" id="GO:0015366">
    <property type="term" value="F:malate:proton symporter activity"/>
    <property type="evidence" value="ECO:0007669"/>
    <property type="project" value="TreeGrafter"/>
</dbReference>
<reference evidence="12" key="4">
    <citation type="submission" date="2023-01" db="EMBL/GenBank/DDBJ databases">
        <title>Draft genome sequence of Methylobacterium oxalidis strain NBRC 107715.</title>
        <authorList>
            <person name="Sun Q."/>
            <person name="Mori K."/>
        </authorList>
    </citation>
    <scope>NUCLEOTIDE SEQUENCE</scope>
    <source>
        <strain evidence="12">NBRC 107715</strain>
    </source>
</reference>
<evidence type="ECO:0000313" key="13">
    <source>
        <dbReference type="Proteomes" id="UP000321960"/>
    </source>
</evidence>
<dbReference type="InterPro" id="IPR036458">
    <property type="entry name" value="Na:dicarbo_symporter_sf"/>
</dbReference>
<feature type="transmembrane region" description="Helical" evidence="10">
    <location>
        <begin position="256"/>
        <end position="280"/>
    </location>
</feature>
<dbReference type="Proteomes" id="UP001156856">
    <property type="component" value="Unassembled WGS sequence"/>
</dbReference>
<proteinExistence type="inferred from homology"/>
<keyword evidence="5 10" id="KW-0812">Transmembrane</keyword>
<accession>A0A512J759</accession>
<evidence type="ECO:0000256" key="5">
    <source>
        <dbReference type="ARBA" id="ARBA00022692"/>
    </source>
</evidence>
<keyword evidence="7 10" id="KW-1133">Transmembrane helix</keyword>
<dbReference type="GO" id="GO:0015141">
    <property type="term" value="F:succinate transmembrane transporter activity"/>
    <property type="evidence" value="ECO:0007669"/>
    <property type="project" value="TreeGrafter"/>
</dbReference>
<evidence type="ECO:0000256" key="6">
    <source>
        <dbReference type="ARBA" id="ARBA00022847"/>
    </source>
</evidence>
<dbReference type="AlphaFoldDB" id="A0A512J759"/>
<comment type="similarity">
    <text evidence="2">Belongs to the dicarboxylate/amino acid:cation symporter (DAACS) (TC 2.A.23) family.</text>
</comment>
<evidence type="ECO:0000256" key="3">
    <source>
        <dbReference type="ARBA" id="ARBA00022448"/>
    </source>
</evidence>
<sequence>MRQDRPGLGSGRRPDQERTGRNAMLRAADSRAKPLYQSLYVQVVAGILLGVAVGYAAPNVGIDMKPLGDAFIKMIKMVIGLVIFCTVVAGISGMSDMKKMGRLGGKALLYFEVLSTLALVIGVVVGNLVRPGAGMNADPSKLDAGAVAKYAGAAKEHGTVDFLLNIIPNTVFDALTKGEILPVVFVAVLFGYVLSKMGDAGRPLRDLVDAASHWIFGVINVLMRFAPFGAFGAMAYTIGKFGLGSLGQLIGLIGTFYLTGAIFVFGVLGLVSLWAGFSLFKLLRYLKEELLITLGASSSDAALPSLMEKLEHLGCSKSVVGLVVPTGYVFNADGTCIYMTLAALFVAQATNIDLTLTQQLAIFGVSLLTSKGASGITGAGFIALVGTLSVVPAIPLAGMALILGIDRFMSEGRAIVNIIGNAVAAVVMAKIEGELDIGRMRDVLDGRLVEDYAIDGDATQTLPTRGMPAPVTA</sequence>
<dbReference type="PANTHER" id="PTHR42865:SF1">
    <property type="entry name" value="AEROBIC C4-DICARBOXYLATE TRANSPORT PROTEIN"/>
    <property type="match status" value="1"/>
</dbReference>
<reference evidence="12" key="1">
    <citation type="journal article" date="2014" name="Int. J. Syst. Evol. Microbiol.">
        <title>Complete genome of a new Firmicutes species belonging to the dominant human colonic microbiota ('Ruminococcus bicirculans') reveals two chromosomes and a selective capacity to utilize plant glucans.</title>
        <authorList>
            <consortium name="NISC Comparative Sequencing Program"/>
            <person name="Wegmann U."/>
            <person name="Louis P."/>
            <person name="Goesmann A."/>
            <person name="Henrissat B."/>
            <person name="Duncan S.H."/>
            <person name="Flint H.J."/>
        </authorList>
    </citation>
    <scope>NUCLEOTIDE SEQUENCE</scope>
    <source>
        <strain evidence="12">NBRC 107715</strain>
    </source>
</reference>
<evidence type="ECO:0000313" key="12">
    <source>
        <dbReference type="EMBL" id="GLS66484.1"/>
    </source>
</evidence>
<reference evidence="11 13" key="3">
    <citation type="submission" date="2019-07" db="EMBL/GenBank/DDBJ databases">
        <title>Whole genome shotgun sequence of Methylobacterium oxalidis NBRC 107715.</title>
        <authorList>
            <person name="Hosoyama A."/>
            <person name="Uohara A."/>
            <person name="Ohji S."/>
            <person name="Ichikawa N."/>
        </authorList>
    </citation>
    <scope>NUCLEOTIDE SEQUENCE [LARGE SCALE GENOMIC DNA]</scope>
    <source>
        <strain evidence="11 13">NBRC 107715</strain>
    </source>
</reference>
<dbReference type="EMBL" id="BJZU01000080">
    <property type="protein sequence ID" value="GEP05811.1"/>
    <property type="molecule type" value="Genomic_DNA"/>
</dbReference>
<comment type="subcellular location">
    <subcellularLocation>
        <location evidence="1">Cell inner membrane</location>
        <topology evidence="1">Multi-pass membrane protein</topology>
    </subcellularLocation>
</comment>
<reference evidence="14" key="2">
    <citation type="journal article" date="2019" name="Int. J. Syst. Evol. Microbiol.">
        <title>The Global Catalogue of Microorganisms (GCM) 10K type strain sequencing project: providing services to taxonomists for standard genome sequencing and annotation.</title>
        <authorList>
            <consortium name="The Broad Institute Genomics Platform"/>
            <consortium name="The Broad Institute Genome Sequencing Center for Infectious Disease"/>
            <person name="Wu L."/>
            <person name="Ma J."/>
        </authorList>
    </citation>
    <scope>NUCLEOTIDE SEQUENCE [LARGE SCALE GENOMIC DNA]</scope>
    <source>
        <strain evidence="14">NBRC 107715</strain>
    </source>
</reference>